<dbReference type="HOGENOM" id="CLU_2899070_0_0_5"/>
<accession>B8ISI4</accession>
<dbReference type="KEGG" id="mno:Mnod_3924"/>
<gene>
    <name evidence="1" type="ordered locus">Mnod_3924</name>
</gene>
<dbReference type="Proteomes" id="UP000008207">
    <property type="component" value="Chromosome"/>
</dbReference>
<dbReference type="AlphaFoldDB" id="B8ISI4"/>
<dbReference type="STRING" id="460265.Mnod_3924"/>
<sequence length="62" mass="7071">MSRRSPRRAYDENGREILPPTIDMLRAEADRTAVISCHGWSSSLPAHHKVVGRDAPWSDEER</sequence>
<proteinExistence type="predicted"/>
<protein>
    <submittedName>
        <fullName evidence="1">Uncharacterized protein</fullName>
    </submittedName>
</protein>
<organism evidence="1 2">
    <name type="scientific">Methylobacterium nodulans (strain LMG 21967 / CNCM I-2342 / ORS 2060)</name>
    <dbReference type="NCBI Taxonomy" id="460265"/>
    <lineage>
        <taxon>Bacteria</taxon>
        <taxon>Pseudomonadati</taxon>
        <taxon>Pseudomonadota</taxon>
        <taxon>Alphaproteobacteria</taxon>
        <taxon>Hyphomicrobiales</taxon>
        <taxon>Methylobacteriaceae</taxon>
        <taxon>Methylobacterium</taxon>
    </lineage>
</organism>
<dbReference type="OrthoDB" id="7995910at2"/>
<reference evidence="1 2" key="1">
    <citation type="submission" date="2009-01" db="EMBL/GenBank/DDBJ databases">
        <title>Complete sequence of chromosome of Methylobacterium nodulans ORS 2060.</title>
        <authorList>
            <consortium name="US DOE Joint Genome Institute"/>
            <person name="Lucas S."/>
            <person name="Copeland A."/>
            <person name="Lapidus A."/>
            <person name="Glavina del Rio T."/>
            <person name="Dalin E."/>
            <person name="Tice H."/>
            <person name="Bruce D."/>
            <person name="Goodwin L."/>
            <person name="Pitluck S."/>
            <person name="Sims D."/>
            <person name="Brettin T."/>
            <person name="Detter J.C."/>
            <person name="Han C."/>
            <person name="Larimer F."/>
            <person name="Land M."/>
            <person name="Hauser L."/>
            <person name="Kyrpides N."/>
            <person name="Ivanova N."/>
            <person name="Marx C.J."/>
            <person name="Richardson P."/>
        </authorList>
    </citation>
    <scope>NUCLEOTIDE SEQUENCE [LARGE SCALE GENOMIC DNA]</scope>
    <source>
        <strain evidence="2">LMG 21967 / CNCM I-2342 / ORS 2060</strain>
    </source>
</reference>
<evidence type="ECO:0000313" key="2">
    <source>
        <dbReference type="Proteomes" id="UP000008207"/>
    </source>
</evidence>
<keyword evidence="2" id="KW-1185">Reference proteome</keyword>
<dbReference type="EMBL" id="CP001349">
    <property type="protein sequence ID" value="ACL58824.1"/>
    <property type="molecule type" value="Genomic_DNA"/>
</dbReference>
<dbReference type="RefSeq" id="WP_015930474.1">
    <property type="nucleotide sequence ID" value="NC_011894.1"/>
</dbReference>
<evidence type="ECO:0000313" key="1">
    <source>
        <dbReference type="EMBL" id="ACL58824.1"/>
    </source>
</evidence>
<name>B8ISI4_METNO</name>